<dbReference type="Proteomes" id="UP000176850">
    <property type="component" value="Unassembled WGS sequence"/>
</dbReference>
<sequence length="69" mass="7989">MIISIGLDKEYRLIYNAPIVKSKIQVRFKFDAGIFKKAYSVQEAGIFARDQFASLKKRNLHVPVISFRL</sequence>
<protein>
    <submittedName>
        <fullName evidence="1">Uncharacterized protein</fullName>
    </submittedName>
</protein>
<proteinExistence type="predicted"/>
<comment type="caution">
    <text evidence="1">The sequence shown here is derived from an EMBL/GenBank/DDBJ whole genome shotgun (WGS) entry which is preliminary data.</text>
</comment>
<evidence type="ECO:0000313" key="1">
    <source>
        <dbReference type="EMBL" id="OGK19356.1"/>
    </source>
</evidence>
<organism evidence="1 2">
    <name type="scientific">Candidatus Roizmanbacteria bacterium RIFCSPHIGHO2_01_FULL_39_24</name>
    <dbReference type="NCBI Taxonomy" id="1802032"/>
    <lineage>
        <taxon>Bacteria</taxon>
        <taxon>Candidatus Roizmaniibacteriota</taxon>
    </lineage>
</organism>
<accession>A0A1F7GL15</accession>
<dbReference type="AlphaFoldDB" id="A0A1F7GL15"/>
<dbReference type="EMBL" id="MFZH01000012">
    <property type="protein sequence ID" value="OGK19356.1"/>
    <property type="molecule type" value="Genomic_DNA"/>
</dbReference>
<name>A0A1F7GL15_9BACT</name>
<gene>
    <name evidence="1" type="ORF">A2799_02455</name>
</gene>
<evidence type="ECO:0000313" key="2">
    <source>
        <dbReference type="Proteomes" id="UP000176850"/>
    </source>
</evidence>
<reference evidence="1 2" key="1">
    <citation type="journal article" date="2016" name="Nat. Commun.">
        <title>Thousands of microbial genomes shed light on interconnected biogeochemical processes in an aquifer system.</title>
        <authorList>
            <person name="Anantharaman K."/>
            <person name="Brown C.T."/>
            <person name="Hug L.A."/>
            <person name="Sharon I."/>
            <person name="Castelle C.J."/>
            <person name="Probst A.J."/>
            <person name="Thomas B.C."/>
            <person name="Singh A."/>
            <person name="Wilkins M.J."/>
            <person name="Karaoz U."/>
            <person name="Brodie E.L."/>
            <person name="Williams K.H."/>
            <person name="Hubbard S.S."/>
            <person name="Banfield J.F."/>
        </authorList>
    </citation>
    <scope>NUCLEOTIDE SEQUENCE [LARGE SCALE GENOMIC DNA]</scope>
</reference>